<dbReference type="AlphaFoldDB" id="A0A1Z1MF09"/>
<organism evidence="1">
    <name type="scientific">Vertebrata isogona</name>
    <dbReference type="NCBI Taxonomy" id="2006944"/>
    <lineage>
        <taxon>Eukaryota</taxon>
        <taxon>Rhodophyta</taxon>
        <taxon>Florideophyceae</taxon>
        <taxon>Rhodymeniophycidae</taxon>
        <taxon>Ceramiales</taxon>
        <taxon>Rhodomelaceae</taxon>
        <taxon>Polysiphonioideae</taxon>
        <taxon>Vertebrata</taxon>
    </lineage>
</organism>
<dbReference type="Gene3D" id="3.10.20.30">
    <property type="match status" value="1"/>
</dbReference>
<accession>A0A1Z1MF09</accession>
<keyword evidence="1" id="KW-0150">Chloroplast</keyword>
<geneLocation type="chloroplast" evidence="1"/>
<evidence type="ECO:0000313" key="1">
    <source>
        <dbReference type="EMBL" id="ARW64630.1"/>
    </source>
</evidence>
<dbReference type="Pfam" id="PF02597">
    <property type="entry name" value="ThiS"/>
    <property type="match status" value="1"/>
</dbReference>
<dbReference type="InterPro" id="IPR010035">
    <property type="entry name" value="Thi_S"/>
</dbReference>
<dbReference type="CDD" id="cd00565">
    <property type="entry name" value="Ubl_ThiS"/>
    <property type="match status" value="1"/>
</dbReference>
<gene>
    <name evidence="1" type="primary">thiS</name>
</gene>
<dbReference type="PANTHER" id="PTHR34472">
    <property type="entry name" value="SULFUR CARRIER PROTEIN THIS"/>
    <property type="match status" value="1"/>
</dbReference>
<proteinExistence type="predicted"/>
<dbReference type="PANTHER" id="PTHR34472:SF1">
    <property type="entry name" value="SULFUR CARRIER PROTEIN THIS"/>
    <property type="match status" value="1"/>
</dbReference>
<keyword evidence="1" id="KW-0934">Plastid</keyword>
<sequence>MQNYLTLFINGDPFNCHDSMSLSDILNYLNIDMNVVIIEYNHTIVDKENFSTLYFNNNDAIEVISIVGGG</sequence>
<dbReference type="NCBIfam" id="TIGR01683">
    <property type="entry name" value="thiS"/>
    <property type="match status" value="1"/>
</dbReference>
<protein>
    <submittedName>
        <fullName evidence="1">Thiamin biosynthesis protein S</fullName>
    </submittedName>
</protein>
<dbReference type="GeneID" id="33357749"/>
<dbReference type="InterPro" id="IPR003749">
    <property type="entry name" value="ThiS/MoaD-like"/>
</dbReference>
<reference evidence="1" key="1">
    <citation type="journal article" date="2017" name="J. Phycol.">
        <title>Analysis of chloroplast genomes and a supermatrix inform reclassification of the Rhodomelaceae (Rhodophyta).</title>
        <authorList>
            <person name="Diaz-Tapia P."/>
            <person name="Maggs C.A."/>
            <person name="West J.A."/>
            <person name="Verbruggen H."/>
        </authorList>
    </citation>
    <scope>NUCLEOTIDE SEQUENCE</scope>
    <source>
        <strain evidence="1">PD831</strain>
    </source>
</reference>
<name>A0A1Z1MF09_9FLOR</name>
<dbReference type="SUPFAM" id="SSF54285">
    <property type="entry name" value="MoaD/ThiS"/>
    <property type="match status" value="1"/>
</dbReference>
<dbReference type="EMBL" id="MF101433">
    <property type="protein sequence ID" value="ARW64630.1"/>
    <property type="molecule type" value="Genomic_DNA"/>
</dbReference>
<dbReference type="RefSeq" id="YP_009395679.1">
    <property type="nucleotide sequence ID" value="NC_035278.1"/>
</dbReference>
<dbReference type="InterPro" id="IPR012675">
    <property type="entry name" value="Beta-grasp_dom_sf"/>
</dbReference>
<dbReference type="InterPro" id="IPR016155">
    <property type="entry name" value="Mopterin_synth/thiamin_S_b"/>
</dbReference>